<protein>
    <submittedName>
        <fullName evidence="3">MBL fold metallo-hydrolase</fullName>
    </submittedName>
</protein>
<feature type="domain" description="Metallo-beta-lactamase" evidence="2">
    <location>
        <begin position="61"/>
        <end position="249"/>
    </location>
</feature>
<dbReference type="PANTHER" id="PTHR42951">
    <property type="entry name" value="METALLO-BETA-LACTAMASE DOMAIN-CONTAINING"/>
    <property type="match status" value="1"/>
</dbReference>
<dbReference type="InterPro" id="IPR050855">
    <property type="entry name" value="NDM-1-like"/>
</dbReference>
<dbReference type="EMBL" id="CP049989">
    <property type="protein sequence ID" value="QIM51285.1"/>
    <property type="molecule type" value="Genomic_DNA"/>
</dbReference>
<dbReference type="InterPro" id="IPR036866">
    <property type="entry name" value="RibonucZ/Hydroxyglut_hydro"/>
</dbReference>
<dbReference type="CDD" id="cd16282">
    <property type="entry name" value="metallo-hydrolase-like_MBL-fold"/>
    <property type="match status" value="1"/>
</dbReference>
<dbReference type="RefSeq" id="WP_166224690.1">
    <property type="nucleotide sequence ID" value="NZ_CP049989.1"/>
</dbReference>
<dbReference type="GO" id="GO:0016787">
    <property type="term" value="F:hydrolase activity"/>
    <property type="evidence" value="ECO:0007669"/>
    <property type="project" value="UniProtKB-KW"/>
</dbReference>
<dbReference type="SUPFAM" id="SSF56281">
    <property type="entry name" value="Metallo-hydrolase/oxidoreductase"/>
    <property type="match status" value="1"/>
</dbReference>
<evidence type="ECO:0000259" key="2">
    <source>
        <dbReference type="SMART" id="SM00849"/>
    </source>
</evidence>
<dbReference type="AlphaFoldDB" id="A0A6G8IDZ8"/>
<dbReference type="Pfam" id="PF00753">
    <property type="entry name" value="Lactamase_B"/>
    <property type="match status" value="1"/>
</dbReference>
<reference evidence="3 4" key="1">
    <citation type="submission" date="2020-03" db="EMBL/GenBank/DDBJ databases">
        <title>Hydrogenophaga sp. nov. isolated from cyanobacterial mat.</title>
        <authorList>
            <person name="Thorat V."/>
            <person name="Kirdat K."/>
            <person name="Tiwarekar B."/>
            <person name="Costa E.D."/>
            <person name="Yadav A."/>
        </authorList>
    </citation>
    <scope>NUCLEOTIDE SEQUENCE [LARGE SCALE GENOMIC DNA]</scope>
    <source>
        <strain evidence="3 4">BA0156</strain>
    </source>
</reference>
<dbReference type="GO" id="GO:0017001">
    <property type="term" value="P:antibiotic catabolic process"/>
    <property type="evidence" value="ECO:0007669"/>
    <property type="project" value="UniProtKB-ARBA"/>
</dbReference>
<evidence type="ECO:0000313" key="3">
    <source>
        <dbReference type="EMBL" id="QIM51285.1"/>
    </source>
</evidence>
<dbReference type="PROSITE" id="PS51257">
    <property type="entry name" value="PROKAR_LIPOPROTEIN"/>
    <property type="match status" value="1"/>
</dbReference>
<sequence length="327" mass="34665">MNRRRALAMALACSGLGAGCGSATRPGSGEREPPWRALADGLWVWDGANAEIDAHNAGHVAPTVALVRGPKALLIDPGPSARHAQRVRASLRARFGAEVVAIVNTHAHAENVLGNAAFADGIGAGRVRVWASAATRQAMQQRCPACLKSLTERVGAEAMAGTAIVLPTDTLAEGDALTLGGVRLRALRVEQGHTEGDLVLWWPEAGVLIAGGLVCDGRLPELAQGSLDGWLAALQRLAALQPRVVVGSRVTDAQGIVQTQRYLTTLRREVLAAMDAGRLAGERGLVPMDDWRHWAGHAERQGFNVQRAWRELEAVWMQAPSGAATSR</sequence>
<proteinExistence type="inferred from homology"/>
<keyword evidence="3" id="KW-0378">Hydrolase</keyword>
<organism evidence="3 4">
    <name type="scientific">Hydrogenophaga crocea</name>
    <dbReference type="NCBI Taxonomy" id="2716225"/>
    <lineage>
        <taxon>Bacteria</taxon>
        <taxon>Pseudomonadati</taxon>
        <taxon>Pseudomonadota</taxon>
        <taxon>Betaproteobacteria</taxon>
        <taxon>Burkholderiales</taxon>
        <taxon>Comamonadaceae</taxon>
        <taxon>Hydrogenophaga</taxon>
    </lineage>
</organism>
<dbReference type="PANTHER" id="PTHR42951:SF4">
    <property type="entry name" value="ACYL-COENZYME A THIOESTERASE MBLAC2"/>
    <property type="match status" value="1"/>
</dbReference>
<name>A0A6G8IDZ8_9BURK</name>
<keyword evidence="4" id="KW-1185">Reference proteome</keyword>
<gene>
    <name evidence="3" type="ORF">G9Q37_03625</name>
</gene>
<dbReference type="KEGG" id="hcz:G9Q37_03625"/>
<dbReference type="Gene3D" id="3.60.15.10">
    <property type="entry name" value="Ribonuclease Z/Hydroxyacylglutathione hydrolase-like"/>
    <property type="match status" value="1"/>
</dbReference>
<comment type="similarity">
    <text evidence="1">Belongs to the metallo-beta-lactamase superfamily. Class-B beta-lactamase family.</text>
</comment>
<evidence type="ECO:0000313" key="4">
    <source>
        <dbReference type="Proteomes" id="UP000503162"/>
    </source>
</evidence>
<dbReference type="InterPro" id="IPR001279">
    <property type="entry name" value="Metallo-B-lactamas"/>
</dbReference>
<accession>A0A6G8IDZ8</accession>
<evidence type="ECO:0000256" key="1">
    <source>
        <dbReference type="ARBA" id="ARBA00005250"/>
    </source>
</evidence>
<dbReference type="SMART" id="SM00849">
    <property type="entry name" value="Lactamase_B"/>
    <property type="match status" value="1"/>
</dbReference>
<dbReference type="Proteomes" id="UP000503162">
    <property type="component" value="Chromosome"/>
</dbReference>